<proteinExistence type="predicted"/>
<comment type="caution">
    <text evidence="2">The sequence shown here is derived from an EMBL/GenBank/DDBJ whole genome shotgun (WGS) entry which is preliminary data.</text>
</comment>
<name>A0ABU3Q684_9SPHN</name>
<sequence>MRAWSLLLSGLIVWAIHFFGSYVIASIFPGTMLARALILILTFFCLIADGYLLWSFSRAPTHGGDRVNRWLRSSSALAVAFSVIAIFWQGLPAALG</sequence>
<feature type="transmembrane region" description="Helical" evidence="1">
    <location>
        <begin position="75"/>
        <end position="95"/>
    </location>
</feature>
<feature type="transmembrane region" description="Helical" evidence="1">
    <location>
        <begin position="35"/>
        <end position="54"/>
    </location>
</feature>
<protein>
    <submittedName>
        <fullName evidence="2">Uncharacterized protein</fullName>
    </submittedName>
</protein>
<accession>A0ABU3Q684</accession>
<keyword evidence="3" id="KW-1185">Reference proteome</keyword>
<keyword evidence="1" id="KW-0472">Membrane</keyword>
<evidence type="ECO:0000256" key="1">
    <source>
        <dbReference type="SAM" id="Phobius"/>
    </source>
</evidence>
<organism evidence="2 3">
    <name type="scientific">Sphingosinicella rhizophila</name>
    <dbReference type="NCBI Taxonomy" id="3050082"/>
    <lineage>
        <taxon>Bacteria</taxon>
        <taxon>Pseudomonadati</taxon>
        <taxon>Pseudomonadota</taxon>
        <taxon>Alphaproteobacteria</taxon>
        <taxon>Sphingomonadales</taxon>
        <taxon>Sphingosinicellaceae</taxon>
        <taxon>Sphingosinicella</taxon>
    </lineage>
</organism>
<dbReference type="EMBL" id="JAVUPU010000003">
    <property type="protein sequence ID" value="MDT9598928.1"/>
    <property type="molecule type" value="Genomic_DNA"/>
</dbReference>
<keyword evidence="1" id="KW-1133">Transmembrane helix</keyword>
<dbReference type="RefSeq" id="WP_315725400.1">
    <property type="nucleotide sequence ID" value="NZ_JAVUPU010000003.1"/>
</dbReference>
<evidence type="ECO:0000313" key="3">
    <source>
        <dbReference type="Proteomes" id="UP001259572"/>
    </source>
</evidence>
<gene>
    <name evidence="2" type="ORF">RQX22_08200</name>
</gene>
<keyword evidence="1" id="KW-0812">Transmembrane</keyword>
<dbReference type="Proteomes" id="UP001259572">
    <property type="component" value="Unassembled WGS sequence"/>
</dbReference>
<reference evidence="2 3" key="1">
    <citation type="submission" date="2023-05" db="EMBL/GenBank/DDBJ databases">
        <authorList>
            <person name="Guo Y."/>
        </authorList>
    </citation>
    <scope>NUCLEOTIDE SEQUENCE [LARGE SCALE GENOMIC DNA]</scope>
    <source>
        <strain evidence="2 3">GR2756</strain>
    </source>
</reference>
<evidence type="ECO:0000313" key="2">
    <source>
        <dbReference type="EMBL" id="MDT9598928.1"/>
    </source>
</evidence>